<feature type="region of interest" description="Disordered" evidence="2">
    <location>
        <begin position="436"/>
        <end position="640"/>
    </location>
</feature>
<keyword evidence="1" id="KW-0175">Coiled coil</keyword>
<evidence type="ECO:0000259" key="3">
    <source>
        <dbReference type="Pfam" id="PF03496"/>
    </source>
</evidence>
<dbReference type="PANTHER" id="PTHR45725">
    <property type="entry name" value="FORMIN HOMOLOGY 2 FAMILY MEMBER"/>
    <property type="match status" value="1"/>
</dbReference>
<dbReference type="SUPFAM" id="SSF56399">
    <property type="entry name" value="ADP-ribosylation"/>
    <property type="match status" value="1"/>
</dbReference>
<feature type="compositionally biased region" description="Pro residues" evidence="2">
    <location>
        <begin position="497"/>
        <end position="519"/>
    </location>
</feature>
<organism evidence="4 5">
    <name type="scientific">Mycobacterium ahvazicum</name>
    <dbReference type="NCBI Taxonomy" id="1964395"/>
    <lineage>
        <taxon>Bacteria</taxon>
        <taxon>Bacillati</taxon>
        <taxon>Actinomycetota</taxon>
        <taxon>Actinomycetes</taxon>
        <taxon>Mycobacteriales</taxon>
        <taxon>Mycobacteriaceae</taxon>
        <taxon>Mycobacterium</taxon>
        <taxon>Mycobacterium simiae complex</taxon>
    </lineage>
</organism>
<proteinExistence type="predicted"/>
<feature type="compositionally biased region" description="Low complexity" evidence="2">
    <location>
        <begin position="520"/>
        <end position="533"/>
    </location>
</feature>
<dbReference type="Gene3D" id="3.90.176.10">
    <property type="entry name" value="Toxin ADP-ribosyltransferase, Chain A, domain 1"/>
    <property type="match status" value="1"/>
</dbReference>
<dbReference type="OrthoDB" id="4752312at2"/>
<dbReference type="PANTHER" id="PTHR45725:SF1">
    <property type="entry name" value="DISHEVELLED ASSOCIATED ACTIVATOR OF MORPHOGENESIS, ISOFORM D"/>
    <property type="match status" value="1"/>
</dbReference>
<gene>
    <name evidence="4" type="ORF">MAAFP003_727</name>
</gene>
<dbReference type="EMBL" id="FXEG02000002">
    <property type="protein sequence ID" value="SOX52065.1"/>
    <property type="molecule type" value="Genomic_DNA"/>
</dbReference>
<feature type="compositionally biased region" description="Low complexity" evidence="2">
    <location>
        <begin position="577"/>
        <end position="597"/>
    </location>
</feature>
<dbReference type="AlphaFoldDB" id="A0A2K4Y5K3"/>
<dbReference type="Proteomes" id="UP000236318">
    <property type="component" value="Unassembled WGS sequence"/>
</dbReference>
<evidence type="ECO:0000256" key="1">
    <source>
        <dbReference type="SAM" id="Coils"/>
    </source>
</evidence>
<reference evidence="4" key="1">
    <citation type="submission" date="2018-01" db="EMBL/GenBank/DDBJ databases">
        <authorList>
            <consortium name="Urmite Genomes"/>
        </authorList>
    </citation>
    <scope>NUCLEOTIDE SEQUENCE [LARGE SCALE GENOMIC DNA]</scope>
    <source>
        <strain evidence="4">AFP003</strain>
    </source>
</reference>
<dbReference type="Pfam" id="PF03496">
    <property type="entry name" value="ADPrib_exo_Tox"/>
    <property type="match status" value="1"/>
</dbReference>
<evidence type="ECO:0000313" key="4">
    <source>
        <dbReference type="EMBL" id="SOX52065.1"/>
    </source>
</evidence>
<evidence type="ECO:0000256" key="2">
    <source>
        <dbReference type="SAM" id="MobiDB-lite"/>
    </source>
</evidence>
<dbReference type="InterPro" id="IPR003540">
    <property type="entry name" value="ADP-ribosyltransferase"/>
</dbReference>
<feature type="compositionally biased region" description="Pro residues" evidence="2">
    <location>
        <begin position="468"/>
        <end position="490"/>
    </location>
</feature>
<sequence>MAPLAVDTAALDGAGAEVVTAAEGLASVISTLTAALSGCAGMAGDDPAGAALGRDYDRSAAKLIEAMVSTRNGLCSLGNGVRMSAHNYSLAEAMSNVGGNGGTVPPPPSSGFISAGHLPSSLGNSDSAPPGWGWVAPYLGMIWPSGDSAKLRAAATAWTAAGTQFALGEILGTGTAMGVIRAQQLPEASLVENAFTDAYSRSTRLVQQCQRIASQLSSYAAKIDKVHAAILDLLSRICDPLTGFKEVWDILTDEDEDEIRKIANDIRTVIDNFNSEVKALEAEIASALAEAEAIVTTMGNYAAKQWDQFLHGTDVGRIIGRNGHGGEEFLSEAAEFVEGALSMSQLRLLFDPVGFYHDSNDMVRGALPLAGLGPEGSPSVQDSWKALGKDVSHWDQWQTDPVGAAGRTLFDGLTLALPGGPLSRLGTRGRAALDAIKGLKKPPLPEPLDRAGIKPPETPKPPVERPKPPPTGPKPPEPGSPAPTPKPGPAPAGTAPPHSPTEPKPPAGKTPKPTAPPPTSGGKPPASAPAEAPQPHEHVPTTPSENPGELAQKGANPSAPHPPSVPTGSGPGEAPVPHGGAPHMGEPGPHGPHQPNGATPHLPDGGSPHHPGEGTPYPPADGSPLEPGDGSGHPHSTIPLTPADIAALTDYTGPGYQELNDVLRNGALDASHQARVDAINRALEKLPAYQGPVIRGTSLPTEVLDRYQPGRVITEPAFTSTTTLRAVAEGPAFGGNVEFRIFSLTGRDISSFSMYPGEKEVLFPPGSKFYVENRTVDPRTGRTIIEMIER</sequence>
<dbReference type="PROSITE" id="PS51996">
    <property type="entry name" value="TR_MART"/>
    <property type="match status" value="1"/>
</dbReference>
<name>A0A2K4Y5K3_9MYCO</name>
<evidence type="ECO:0000313" key="5">
    <source>
        <dbReference type="Proteomes" id="UP000236318"/>
    </source>
</evidence>
<dbReference type="PRINTS" id="PR01217">
    <property type="entry name" value="PRICHEXTENSN"/>
</dbReference>
<protein>
    <submittedName>
        <fullName evidence="4">NAD(+)--arginine ADP-ribosyltransferase Mav</fullName>
    </submittedName>
</protein>
<dbReference type="GO" id="GO:0016740">
    <property type="term" value="F:transferase activity"/>
    <property type="evidence" value="ECO:0007669"/>
    <property type="project" value="UniProtKB-KW"/>
</dbReference>
<dbReference type="InterPro" id="IPR051425">
    <property type="entry name" value="Formin_Homology"/>
</dbReference>
<comment type="caution">
    <text evidence="4">The sequence shown here is derived from an EMBL/GenBank/DDBJ whole genome shotgun (WGS) entry which is preliminary data.</text>
</comment>
<feature type="coiled-coil region" evidence="1">
    <location>
        <begin position="263"/>
        <end position="297"/>
    </location>
</feature>
<keyword evidence="5" id="KW-1185">Reference proteome</keyword>
<dbReference type="GO" id="GO:0005576">
    <property type="term" value="C:extracellular region"/>
    <property type="evidence" value="ECO:0007669"/>
    <property type="project" value="InterPro"/>
</dbReference>
<accession>A0A2K4Y5K3</accession>
<feature type="domain" description="ADP ribosyltransferase" evidence="3">
    <location>
        <begin position="640"/>
        <end position="780"/>
    </location>
</feature>